<evidence type="ECO:0000259" key="1">
    <source>
        <dbReference type="Pfam" id="PF13701"/>
    </source>
</evidence>
<protein>
    <submittedName>
        <fullName evidence="2">Transposase</fullName>
    </submittedName>
</protein>
<dbReference type="InterPro" id="IPR025668">
    <property type="entry name" value="Tnp_DDE_dom"/>
</dbReference>
<gene>
    <name evidence="2" type="ORF">WJM97_06375</name>
</gene>
<reference evidence="2 3" key="1">
    <citation type="submission" date="2024-04" db="EMBL/GenBank/DDBJ databases">
        <title>Okeanomitos corallinicola gen. &amp; sp. nov. (Nostocales, Cyanobacteria), a new toxic marine heterocyst-forming cyanobacterium from a coral reef.</title>
        <authorList>
            <person name="Li H."/>
            <person name="Li R."/>
            <person name="Kang J."/>
            <person name="Hii K.S."/>
            <person name="Mohamed H.F."/>
            <person name="Xu X."/>
            <person name="Luo Z."/>
        </authorList>
    </citation>
    <scope>NUCLEOTIDE SEQUENCE [LARGE SCALE GENOMIC DNA]</scope>
    <source>
        <strain evidence="2 3">TIOX110</strain>
    </source>
</reference>
<dbReference type="EMBL" id="CP150886">
    <property type="protein sequence ID" value="WZB89304.1"/>
    <property type="molecule type" value="Genomic_DNA"/>
</dbReference>
<feature type="domain" description="Transposase DDE" evidence="1">
    <location>
        <begin position="44"/>
        <end position="100"/>
    </location>
</feature>
<evidence type="ECO:0000313" key="3">
    <source>
        <dbReference type="Proteomes" id="UP001483337"/>
    </source>
</evidence>
<organism evidence="2 3">
    <name type="scientific">Okeanomitos corallinicola TIOX110</name>
    <dbReference type="NCBI Taxonomy" id="3133117"/>
    <lineage>
        <taxon>Bacteria</taxon>
        <taxon>Bacillati</taxon>
        <taxon>Cyanobacteriota</taxon>
        <taxon>Cyanophyceae</taxon>
        <taxon>Nostocales</taxon>
        <taxon>Aphanizomenonaceae</taxon>
        <taxon>Okeanomitos</taxon>
    </lineage>
</organism>
<name>A0ABZ2UWG1_9CYAN</name>
<keyword evidence="3" id="KW-1185">Reference proteome</keyword>
<proteinExistence type="predicted"/>
<dbReference type="Proteomes" id="UP001483337">
    <property type="component" value="Chromosome"/>
</dbReference>
<accession>A0ABZ2UWG1</accession>
<feature type="domain" description="Transposase DDE" evidence="1">
    <location>
        <begin position="3"/>
        <end position="42"/>
    </location>
</feature>
<dbReference type="Pfam" id="PF13701">
    <property type="entry name" value="DDE_Tnp_1_4"/>
    <property type="match status" value="2"/>
</dbReference>
<sequence>MLYCYAPLYIFCGKHLLAAKLRPSNVDPAAGALSELQRVIKQSLVKTELQNAQVGTIRTKLLKLGALIKITTRRVLIAINSSCPYKDIYATAYRCLQLLPNPG</sequence>
<evidence type="ECO:0000313" key="2">
    <source>
        <dbReference type="EMBL" id="WZB89304.1"/>
    </source>
</evidence>